<dbReference type="InterPro" id="IPR020843">
    <property type="entry name" value="ER"/>
</dbReference>
<dbReference type="InterPro" id="IPR013154">
    <property type="entry name" value="ADH-like_N"/>
</dbReference>
<dbReference type="Pfam" id="PF08240">
    <property type="entry name" value="ADH_N"/>
    <property type="match status" value="1"/>
</dbReference>
<sequence length="337" mass="36034">MKAVVQNVFGGPETLKIEELPIPEVRPHDLLVRVGAAGVNRADALQRMGRYGRANFGDSELMGLEVAGEVVDLGASVSGYQIGDRVMGIVGGGAYAEFARIDHRMAMPIPRGMDDVRAAAIPEVFVTAHEALFHLGRLEADQSVLVHAAAGGVGSAAVQLAHRAGARIFASTSAEKLQRVLAWGADRVIDYRAESFQQVIDADTDGQGVNLVVDFIGAPYLAANIHSLAEGGRMIQVGILGGGSGGELPLDRVLYRRLSIMGTVMKSRSLEEKCAMVERFSERWLALFDDGRLHPVVDSVYALEDTEAAHRRLESGQAVGKIILSTAALGNDRLAQE</sequence>
<dbReference type="EMBL" id="CP104377">
    <property type="protein sequence ID" value="UXC20813.1"/>
    <property type="molecule type" value="Genomic_DNA"/>
</dbReference>
<evidence type="ECO:0000313" key="5">
    <source>
        <dbReference type="Proteomes" id="UP001058290"/>
    </source>
</evidence>
<dbReference type="Gene3D" id="3.40.50.720">
    <property type="entry name" value="NAD(P)-binding Rossmann-like Domain"/>
    <property type="match status" value="1"/>
</dbReference>
<dbReference type="Gene3D" id="3.90.180.10">
    <property type="entry name" value="Medium-chain alcohol dehydrogenases, catalytic domain"/>
    <property type="match status" value="1"/>
</dbReference>
<dbReference type="Proteomes" id="UP001058290">
    <property type="component" value="Chromosome"/>
</dbReference>
<dbReference type="SUPFAM" id="SSF50129">
    <property type="entry name" value="GroES-like"/>
    <property type="match status" value="1"/>
</dbReference>
<organism evidence="4 5">
    <name type="scientific">Comamonas squillarum</name>
    <dbReference type="NCBI Taxonomy" id="2977320"/>
    <lineage>
        <taxon>Bacteria</taxon>
        <taxon>Pseudomonadati</taxon>
        <taxon>Pseudomonadota</taxon>
        <taxon>Betaproteobacteria</taxon>
        <taxon>Burkholderiales</taxon>
        <taxon>Comamonadaceae</taxon>
        <taxon>Comamonas</taxon>
    </lineage>
</organism>
<evidence type="ECO:0000256" key="1">
    <source>
        <dbReference type="ARBA" id="ARBA00022857"/>
    </source>
</evidence>
<dbReference type="PANTHER" id="PTHR48106">
    <property type="entry name" value="QUINONE OXIDOREDUCTASE PIG3-RELATED"/>
    <property type="match status" value="1"/>
</dbReference>
<dbReference type="InterPro" id="IPR036291">
    <property type="entry name" value="NAD(P)-bd_dom_sf"/>
</dbReference>
<dbReference type="NCBIfam" id="TIGR02824">
    <property type="entry name" value="quinone_pig3"/>
    <property type="match status" value="1"/>
</dbReference>
<evidence type="ECO:0000256" key="2">
    <source>
        <dbReference type="ARBA" id="ARBA00023002"/>
    </source>
</evidence>
<keyword evidence="2" id="KW-0560">Oxidoreductase</keyword>
<accession>A0ABY6A3E6</accession>
<reference evidence="4" key="1">
    <citation type="submission" date="2022-09" db="EMBL/GenBank/DDBJ databases">
        <title>Bacterial diversity in gut of crayfish and pufferfish.</title>
        <authorList>
            <person name="Huang Y."/>
        </authorList>
    </citation>
    <scope>NUCLEOTIDE SEQUENCE</scope>
    <source>
        <strain evidence="4">PR12</strain>
    </source>
</reference>
<feature type="domain" description="Enoyl reductase (ER)" evidence="3">
    <location>
        <begin position="10"/>
        <end position="324"/>
    </location>
</feature>
<dbReference type="CDD" id="cd05276">
    <property type="entry name" value="p53_inducible_oxidoreductase"/>
    <property type="match status" value="1"/>
</dbReference>
<protein>
    <submittedName>
        <fullName evidence="4">NAD(P)H-quinone oxidoreductase</fullName>
    </submittedName>
</protein>
<keyword evidence="1" id="KW-0521">NADP</keyword>
<dbReference type="InterPro" id="IPR014189">
    <property type="entry name" value="Quinone_OxRdtase_PIG3"/>
</dbReference>
<dbReference type="Pfam" id="PF13602">
    <property type="entry name" value="ADH_zinc_N_2"/>
    <property type="match status" value="1"/>
</dbReference>
<name>A0ABY6A3E6_9BURK</name>
<dbReference type="InterPro" id="IPR011032">
    <property type="entry name" value="GroES-like_sf"/>
</dbReference>
<evidence type="ECO:0000259" key="3">
    <source>
        <dbReference type="SMART" id="SM00829"/>
    </source>
</evidence>
<gene>
    <name evidence="4" type="ORF">N4T19_09125</name>
</gene>
<dbReference type="SMART" id="SM00829">
    <property type="entry name" value="PKS_ER"/>
    <property type="match status" value="1"/>
</dbReference>
<dbReference type="SUPFAM" id="SSF51735">
    <property type="entry name" value="NAD(P)-binding Rossmann-fold domains"/>
    <property type="match status" value="1"/>
</dbReference>
<keyword evidence="5" id="KW-1185">Reference proteome</keyword>
<dbReference type="PANTHER" id="PTHR48106:SF18">
    <property type="entry name" value="QUINONE OXIDOREDUCTASE PIG3"/>
    <property type="match status" value="1"/>
</dbReference>
<proteinExistence type="predicted"/>
<dbReference type="RefSeq" id="WP_260720279.1">
    <property type="nucleotide sequence ID" value="NZ_CP104377.1"/>
</dbReference>
<evidence type="ECO:0000313" key="4">
    <source>
        <dbReference type="EMBL" id="UXC20813.1"/>
    </source>
</evidence>